<dbReference type="PANTHER" id="PTHR35146">
    <property type="entry name" value="UPF0178 PROTEIN YAII"/>
    <property type="match status" value="1"/>
</dbReference>
<organism evidence="2 3">
    <name type="scientific">Peptoniphilus stercorisuis</name>
    <dbReference type="NCBI Taxonomy" id="1436965"/>
    <lineage>
        <taxon>Bacteria</taxon>
        <taxon>Bacillati</taxon>
        <taxon>Bacillota</taxon>
        <taxon>Tissierellia</taxon>
        <taxon>Tissierellales</taxon>
        <taxon>Peptoniphilaceae</taxon>
        <taxon>Peptoniphilus</taxon>
    </lineage>
</organism>
<dbReference type="InterPro" id="IPR003791">
    <property type="entry name" value="UPF0178"/>
</dbReference>
<dbReference type="Proteomes" id="UP001519306">
    <property type="component" value="Unassembled WGS sequence"/>
</dbReference>
<dbReference type="RefSeq" id="WP_210060681.1">
    <property type="nucleotide sequence ID" value="NZ_JAGGLJ010000007.1"/>
</dbReference>
<evidence type="ECO:0000313" key="3">
    <source>
        <dbReference type="Proteomes" id="UP001519306"/>
    </source>
</evidence>
<reference evidence="2 3" key="1">
    <citation type="submission" date="2021-03" db="EMBL/GenBank/DDBJ databases">
        <title>Genomic Encyclopedia of Type Strains, Phase IV (KMG-IV): sequencing the most valuable type-strain genomes for metagenomic binning, comparative biology and taxonomic classification.</title>
        <authorList>
            <person name="Goeker M."/>
        </authorList>
    </citation>
    <scope>NUCLEOTIDE SEQUENCE [LARGE SCALE GENOMIC DNA]</scope>
    <source>
        <strain evidence="2 3">DSM 27563</strain>
    </source>
</reference>
<dbReference type="Pfam" id="PF02639">
    <property type="entry name" value="DUF188"/>
    <property type="match status" value="1"/>
</dbReference>
<accession>A0ABS4KC98</accession>
<dbReference type="EMBL" id="JAGGLJ010000007">
    <property type="protein sequence ID" value="MBP2025390.1"/>
    <property type="molecule type" value="Genomic_DNA"/>
</dbReference>
<dbReference type="PANTHER" id="PTHR35146:SF1">
    <property type="entry name" value="UPF0178 PROTEIN YAII"/>
    <property type="match status" value="1"/>
</dbReference>
<comment type="similarity">
    <text evidence="1">Belongs to the UPF0178 family.</text>
</comment>
<name>A0ABS4KC98_9FIRM</name>
<proteinExistence type="inferred from homology"/>
<protein>
    <submittedName>
        <fullName evidence="2">Uncharacterized protein YaiI (UPF0178 family)</fullName>
    </submittedName>
</protein>
<gene>
    <name evidence="2" type="ORF">J2Z71_000920</name>
</gene>
<keyword evidence="3" id="KW-1185">Reference proteome</keyword>
<evidence type="ECO:0000313" key="2">
    <source>
        <dbReference type="EMBL" id="MBP2025390.1"/>
    </source>
</evidence>
<sequence>MKIFLDADASPVTEDVIHIASNKNIPLTIVKNYSQNISSDYPEIISVDIDKESADLYIVNHLNKNDLVITQDRGLSALCIGKGSYVMDFFGNLVNNDNIDVYLGIRHVNTVLRKQGIYSKNKKRNKKDNLLFKQNLIDFLEEKNL</sequence>
<comment type="caution">
    <text evidence="2">The sequence shown here is derived from an EMBL/GenBank/DDBJ whole genome shotgun (WGS) entry which is preliminary data.</text>
</comment>
<evidence type="ECO:0000256" key="1">
    <source>
        <dbReference type="ARBA" id="ARBA00008522"/>
    </source>
</evidence>